<accession>A0A9Q4DEY2</accession>
<feature type="compositionally biased region" description="Low complexity" evidence="1">
    <location>
        <begin position="25"/>
        <end position="65"/>
    </location>
</feature>
<protein>
    <recommendedName>
        <fullName evidence="7">DUF4767 domain-containing protein</fullName>
    </recommendedName>
</protein>
<keyword evidence="5" id="KW-1185">Reference proteome</keyword>
<gene>
    <name evidence="4" type="ORF">DBT44_0006000</name>
    <name evidence="3" type="ORF">ODY61_05225</name>
</gene>
<proteinExistence type="predicted"/>
<feature type="region of interest" description="Disordered" evidence="1">
    <location>
        <begin position="25"/>
        <end position="96"/>
    </location>
</feature>
<feature type="signal peptide" evidence="2">
    <location>
        <begin position="1"/>
        <end position="19"/>
    </location>
</feature>
<reference evidence="4" key="3">
    <citation type="submission" date="2024-02" db="EMBL/GenBank/DDBJ databases">
        <authorList>
            <person name="Choi B."/>
        </authorList>
    </citation>
    <scope>NUCLEOTIDE SEQUENCE</scope>
    <source>
        <strain evidence="4">UMB1016</strain>
    </source>
</reference>
<organism evidence="3 6">
    <name type="scientific">Aerococcus mictus</name>
    <dbReference type="NCBI Taxonomy" id="2976810"/>
    <lineage>
        <taxon>Bacteria</taxon>
        <taxon>Bacillati</taxon>
        <taxon>Bacillota</taxon>
        <taxon>Bacilli</taxon>
        <taxon>Lactobacillales</taxon>
        <taxon>Aerococcaceae</taxon>
        <taxon>Aerococcus</taxon>
    </lineage>
</organism>
<evidence type="ECO:0000313" key="4">
    <source>
        <dbReference type="EMBL" id="WWC53955.1"/>
    </source>
</evidence>
<evidence type="ECO:0000313" key="6">
    <source>
        <dbReference type="Proteomes" id="UP001069047"/>
    </source>
</evidence>
<accession>A0A1E9PEN3</accession>
<dbReference type="Proteomes" id="UP001069047">
    <property type="component" value="Unassembled WGS sequence"/>
</dbReference>
<keyword evidence="2" id="KW-0732">Signal</keyword>
<feature type="chain" id="PRO_5043433515" description="DUF4767 domain-containing protein" evidence="2">
    <location>
        <begin position="20"/>
        <end position="230"/>
    </location>
</feature>
<reference evidence="3" key="2">
    <citation type="submission" date="2022-09" db="EMBL/GenBank/DDBJ databases">
        <title>Aerococcus urinae taxonomy study.</title>
        <authorList>
            <person name="Christensen J."/>
            <person name="Senneby E."/>
        </authorList>
    </citation>
    <scope>NUCLEOTIDE SEQUENCE</scope>
    <source>
        <strain evidence="3">LUND-41-B12</strain>
    </source>
</reference>
<dbReference type="RefSeq" id="WP_070559918.1">
    <property type="nucleotide sequence ID" value="NZ_CAJHLG010000003.1"/>
</dbReference>
<sequence length="230" mass="25188">MKSKICLLLIASLVLSACAELNTNQEQASSASETEQSQEASSVSTEQTSSSSTSESSSQVTSAETKNQEKPEQPQPSQDSRAQYQAEEYQESKEYPGYTNKEVEMVRVWLSVMENTDLFPNGNDGDHIAATFLPAGSSVNLDPPSVSPVWPHDTWSLSMGKTMAGTAGFEYSSNYDGTVTIYRTPNHWQGSQEENAAVAKEVLNHAFILPVRPYSPSQVQPLLDTLEVRN</sequence>
<name>A0A1E9PEN3_9LACT</name>
<evidence type="ECO:0000313" key="5">
    <source>
        <dbReference type="Proteomes" id="UP000250354"/>
    </source>
</evidence>
<evidence type="ECO:0008006" key="7">
    <source>
        <dbReference type="Google" id="ProtNLM"/>
    </source>
</evidence>
<dbReference type="AlphaFoldDB" id="A0A1E9PEN3"/>
<dbReference type="PROSITE" id="PS51257">
    <property type="entry name" value="PROKAR_LIPOPROTEIN"/>
    <property type="match status" value="1"/>
</dbReference>
<reference evidence="4 5" key="1">
    <citation type="journal article" date="2020" name="J. Bacteriol.">
        <title>Aerococcus urinae Isolated from Women with Lower Urinary Tract Symptoms: In Vitro Aggregation and Genome Analysis.</title>
        <authorList>
            <person name="Hilt E.E."/>
            <person name="Putonti C."/>
            <person name="Thomas-White K."/>
            <person name="Lewis A.L."/>
            <person name="Visick K.L."/>
            <person name="Gilbert N.M."/>
            <person name="Wolfe A.J."/>
        </authorList>
    </citation>
    <scope>NUCLEOTIDE SEQUENCE [LARGE SCALE GENOMIC DNA]</scope>
    <source>
        <strain evidence="4 5">UMB1016</strain>
    </source>
</reference>
<evidence type="ECO:0000256" key="1">
    <source>
        <dbReference type="SAM" id="MobiDB-lite"/>
    </source>
</evidence>
<dbReference type="EMBL" id="CP145132">
    <property type="protein sequence ID" value="WWC53955.1"/>
    <property type="molecule type" value="Genomic_DNA"/>
</dbReference>
<dbReference type="GeneID" id="89334373"/>
<dbReference type="EMBL" id="JAOTMY010000002">
    <property type="protein sequence ID" value="MCY3087520.1"/>
    <property type="molecule type" value="Genomic_DNA"/>
</dbReference>
<evidence type="ECO:0000313" key="3">
    <source>
        <dbReference type="EMBL" id="MCY3087520.1"/>
    </source>
</evidence>
<evidence type="ECO:0000256" key="2">
    <source>
        <dbReference type="SAM" id="SignalP"/>
    </source>
</evidence>
<dbReference type="Proteomes" id="UP000250354">
    <property type="component" value="Chromosome"/>
</dbReference>